<dbReference type="Ensembl" id="ENSLCNT00005013826.1">
    <property type="protein sequence ID" value="ENSLCNP00005012335.1"/>
    <property type="gene ID" value="ENSLCNG00005008101.1"/>
</dbReference>
<dbReference type="InterPro" id="IPR029000">
    <property type="entry name" value="Cyclophilin-like_dom_sf"/>
</dbReference>
<dbReference type="PRINTS" id="PR00153">
    <property type="entry name" value="CSAPPISMRASE"/>
</dbReference>
<name>A0A667HMC5_LYNCA</name>
<evidence type="ECO:0000313" key="3">
    <source>
        <dbReference type="Ensembl" id="ENSLCNP00005012335.1"/>
    </source>
</evidence>
<sequence length="148" mass="15980">GEGQRERETQNRKQAPGMVNPPVFFDTAVDIGPLGRISFELFADKILKTAEKFCALSTGEKGFGYKGLCFHRIIPGSMCQGGDFTRHNHTGGKSICGEKFDDGNFVLKHTGPGILSMMNAGPNATVPGFSSAPPRRSGRMASTWCLAR</sequence>
<reference evidence="3" key="2">
    <citation type="submission" date="2025-09" db="UniProtKB">
        <authorList>
            <consortium name="Ensembl"/>
        </authorList>
    </citation>
    <scope>IDENTIFICATION</scope>
</reference>
<keyword evidence="4" id="KW-1185">Reference proteome</keyword>
<dbReference type="GO" id="GO:0005737">
    <property type="term" value="C:cytoplasm"/>
    <property type="evidence" value="ECO:0007669"/>
    <property type="project" value="TreeGrafter"/>
</dbReference>
<dbReference type="GO" id="GO:0003755">
    <property type="term" value="F:peptidyl-prolyl cis-trans isomerase activity"/>
    <property type="evidence" value="ECO:0007669"/>
    <property type="project" value="UniProtKB-UniRule"/>
</dbReference>
<reference evidence="3" key="1">
    <citation type="submission" date="2025-08" db="UniProtKB">
        <authorList>
            <consortium name="Ensembl"/>
        </authorList>
    </citation>
    <scope>IDENTIFICATION</scope>
</reference>
<evidence type="ECO:0000256" key="1">
    <source>
        <dbReference type="RuleBase" id="RU363019"/>
    </source>
</evidence>
<organism evidence="3 4">
    <name type="scientific">Lynx canadensis</name>
    <name type="common">Canada lynx</name>
    <name type="synonym">Felis canadensis</name>
    <dbReference type="NCBI Taxonomy" id="61383"/>
    <lineage>
        <taxon>Eukaryota</taxon>
        <taxon>Metazoa</taxon>
        <taxon>Chordata</taxon>
        <taxon>Craniata</taxon>
        <taxon>Vertebrata</taxon>
        <taxon>Euteleostomi</taxon>
        <taxon>Mammalia</taxon>
        <taxon>Eutheria</taxon>
        <taxon>Laurasiatheria</taxon>
        <taxon>Carnivora</taxon>
        <taxon>Feliformia</taxon>
        <taxon>Felidae</taxon>
        <taxon>Felinae</taxon>
        <taxon>Lynx</taxon>
    </lineage>
</organism>
<keyword evidence="1" id="KW-0413">Isomerase</keyword>
<dbReference type="PANTHER" id="PTHR11071">
    <property type="entry name" value="PEPTIDYL-PROLYL CIS-TRANS ISOMERASE"/>
    <property type="match status" value="1"/>
</dbReference>
<dbReference type="EC" id="5.2.1.8" evidence="1"/>
<dbReference type="PANTHER" id="PTHR11071:SF490">
    <property type="entry name" value="PEPTIDYL-PROLYL CIS-TRANS ISOMERASE A"/>
    <property type="match status" value="1"/>
</dbReference>
<dbReference type="Gene3D" id="2.40.100.10">
    <property type="entry name" value="Cyclophilin-like"/>
    <property type="match status" value="1"/>
</dbReference>
<dbReference type="AlphaFoldDB" id="A0A667HMC5"/>
<accession>A0A667HMC5</accession>
<evidence type="ECO:0000259" key="2">
    <source>
        <dbReference type="PROSITE" id="PS50072"/>
    </source>
</evidence>
<comment type="similarity">
    <text evidence="1">Belongs to the cyclophilin-type PPIase family.</text>
</comment>
<comment type="function">
    <text evidence="1">PPIases accelerate the folding of proteins. It catalyzes the cis-trans isomerization of proline imidic peptide bonds in oligopeptides.</text>
</comment>
<comment type="catalytic activity">
    <reaction evidence="1">
        <text>[protein]-peptidylproline (omega=180) = [protein]-peptidylproline (omega=0)</text>
        <dbReference type="Rhea" id="RHEA:16237"/>
        <dbReference type="Rhea" id="RHEA-COMP:10747"/>
        <dbReference type="Rhea" id="RHEA-COMP:10748"/>
        <dbReference type="ChEBI" id="CHEBI:83833"/>
        <dbReference type="ChEBI" id="CHEBI:83834"/>
        <dbReference type="EC" id="5.2.1.8"/>
    </reaction>
</comment>
<dbReference type="SUPFAM" id="SSF50891">
    <property type="entry name" value="Cyclophilin-like"/>
    <property type="match status" value="1"/>
</dbReference>
<dbReference type="InterPro" id="IPR002130">
    <property type="entry name" value="Cyclophilin-type_PPIase_dom"/>
</dbReference>
<dbReference type="GO" id="GO:0016018">
    <property type="term" value="F:cyclosporin A binding"/>
    <property type="evidence" value="ECO:0007669"/>
    <property type="project" value="TreeGrafter"/>
</dbReference>
<keyword evidence="1" id="KW-0697">Rotamase</keyword>
<proteinExistence type="inferred from homology"/>
<dbReference type="PROSITE" id="PS50072">
    <property type="entry name" value="CSA_PPIASE_2"/>
    <property type="match status" value="1"/>
</dbReference>
<dbReference type="GO" id="GO:0006457">
    <property type="term" value="P:protein folding"/>
    <property type="evidence" value="ECO:0007669"/>
    <property type="project" value="TreeGrafter"/>
</dbReference>
<feature type="domain" description="PPIase cyclophilin-type" evidence="2">
    <location>
        <begin position="24"/>
        <end position="129"/>
    </location>
</feature>
<protein>
    <recommendedName>
        <fullName evidence="1">Peptidyl-prolyl cis-trans isomerase</fullName>
        <shortName evidence="1">PPIase</shortName>
        <ecNumber evidence="1">5.2.1.8</ecNumber>
    </recommendedName>
</protein>
<dbReference type="Pfam" id="PF00160">
    <property type="entry name" value="Pro_isomerase"/>
    <property type="match status" value="1"/>
</dbReference>
<dbReference type="Proteomes" id="UP000472241">
    <property type="component" value="Unplaced"/>
</dbReference>
<evidence type="ECO:0000313" key="4">
    <source>
        <dbReference type="Proteomes" id="UP000472241"/>
    </source>
</evidence>